<dbReference type="RefSeq" id="XP_069230907.1">
    <property type="nucleotide sequence ID" value="XM_069372063.1"/>
</dbReference>
<dbReference type="InterPro" id="IPR036859">
    <property type="entry name" value="CAP-Gly_dom_sf"/>
</dbReference>
<reference evidence="6 7" key="1">
    <citation type="journal article" date="2020" name="Microbiol. Resour. Announc.">
        <title>Draft Genome Sequence of a Cladosporium Species Isolated from the Mesophotic Ascidian Didemnum maculosum.</title>
        <authorList>
            <person name="Gioti A."/>
            <person name="Siaperas R."/>
            <person name="Nikolaivits E."/>
            <person name="Le Goff G."/>
            <person name="Ouazzani J."/>
            <person name="Kotoulas G."/>
            <person name="Topakas E."/>
        </authorList>
    </citation>
    <scope>NUCLEOTIDE SEQUENCE [LARGE SCALE GENOMIC DNA]</scope>
    <source>
        <strain evidence="6 7">TM138-S3</strain>
    </source>
</reference>
<dbReference type="InterPro" id="IPR000938">
    <property type="entry name" value="CAP-Gly_domain"/>
</dbReference>
<proteinExistence type="inferred from homology"/>
<feature type="domain" description="CAP-Gly" evidence="5">
    <location>
        <begin position="186"/>
        <end position="221"/>
    </location>
</feature>
<dbReference type="SUPFAM" id="SSF54236">
    <property type="entry name" value="Ubiquitin-like"/>
    <property type="match status" value="1"/>
</dbReference>
<dbReference type="AlphaFoldDB" id="A0AB34KRX1"/>
<dbReference type="GO" id="GO:0007023">
    <property type="term" value="P:post-chaperonin tubulin folding pathway"/>
    <property type="evidence" value="ECO:0007669"/>
    <property type="project" value="InterPro"/>
</dbReference>
<dbReference type="PANTHER" id="PTHR18916:SF85">
    <property type="entry name" value="TUBULIN-FOLDING COFACTOR B"/>
    <property type="match status" value="1"/>
</dbReference>
<protein>
    <recommendedName>
        <fullName evidence="5">CAP-Gly domain-containing protein</fullName>
    </recommendedName>
</protein>
<comment type="caution">
    <text evidence="6">The sequence shown here is derived from an EMBL/GenBank/DDBJ whole genome shotgun (WGS) entry which is preliminary data.</text>
</comment>
<dbReference type="Pfam" id="PF14560">
    <property type="entry name" value="Ubiquitin_2"/>
    <property type="match status" value="1"/>
</dbReference>
<dbReference type="CDD" id="cd01789">
    <property type="entry name" value="Ubl_TBCB"/>
    <property type="match status" value="1"/>
</dbReference>
<sequence length="246" mass="26722">MATAADIPLLVVSENSSSERRVSPSWTIAQLKNRLEPVTGVPATCQKLSLKIGSQPAQPIESANEDATLLSAWPLQAYAEIKITDTRPPGARPNYTDTSAVEKYTMSADTYEALPNSVLAWKKSQKLGRFDPNAPEIEQTKIDASFKEIEDRGIKPSLRCRLLPSTDHRRGSVAFVGAVPEIPGVGAWVGVVLDEPTGKNDGSVGGKKYFSCAANCGVFLRAERVEVGDFPELGLEDELEDEDEEF</sequence>
<evidence type="ECO:0000259" key="5">
    <source>
        <dbReference type="PROSITE" id="PS50245"/>
    </source>
</evidence>
<dbReference type="GO" id="GO:0005938">
    <property type="term" value="C:cell cortex"/>
    <property type="evidence" value="ECO:0007669"/>
    <property type="project" value="TreeGrafter"/>
</dbReference>
<comment type="similarity">
    <text evidence="4">Belongs to the TBCB family.</text>
</comment>
<dbReference type="GO" id="GO:0051010">
    <property type="term" value="F:microtubule plus-end binding"/>
    <property type="evidence" value="ECO:0007669"/>
    <property type="project" value="TreeGrafter"/>
</dbReference>
<keyword evidence="2" id="KW-0963">Cytoplasm</keyword>
<evidence type="ECO:0000256" key="3">
    <source>
        <dbReference type="ARBA" id="ARBA00023186"/>
    </source>
</evidence>
<dbReference type="SMART" id="SM01052">
    <property type="entry name" value="CAP_GLY"/>
    <property type="match status" value="1"/>
</dbReference>
<comment type="subcellular location">
    <subcellularLocation>
        <location evidence="1">Cytoplasm</location>
    </subcellularLocation>
</comment>
<dbReference type="InterPro" id="IPR000626">
    <property type="entry name" value="Ubiquitin-like_dom"/>
</dbReference>
<dbReference type="SUPFAM" id="SSF74924">
    <property type="entry name" value="Cap-Gly domain"/>
    <property type="match status" value="1"/>
</dbReference>
<keyword evidence="7" id="KW-1185">Reference proteome</keyword>
<name>A0AB34KRX1_9PEZI</name>
<evidence type="ECO:0000313" key="7">
    <source>
        <dbReference type="Proteomes" id="UP000803884"/>
    </source>
</evidence>
<organism evidence="6 7">
    <name type="scientific">Cladosporium halotolerans</name>
    <dbReference type="NCBI Taxonomy" id="1052096"/>
    <lineage>
        <taxon>Eukaryota</taxon>
        <taxon>Fungi</taxon>
        <taxon>Dikarya</taxon>
        <taxon>Ascomycota</taxon>
        <taxon>Pezizomycotina</taxon>
        <taxon>Dothideomycetes</taxon>
        <taxon>Dothideomycetidae</taxon>
        <taxon>Cladosporiales</taxon>
        <taxon>Cladosporiaceae</taxon>
        <taxon>Cladosporium</taxon>
    </lineage>
</organism>
<dbReference type="GO" id="GO:0005634">
    <property type="term" value="C:nucleus"/>
    <property type="evidence" value="ECO:0007669"/>
    <property type="project" value="TreeGrafter"/>
</dbReference>
<dbReference type="InterPro" id="IPR045172">
    <property type="entry name" value="TBCB_Ubl"/>
</dbReference>
<dbReference type="GO" id="GO:0035371">
    <property type="term" value="C:microtubule plus-end"/>
    <property type="evidence" value="ECO:0007669"/>
    <property type="project" value="TreeGrafter"/>
</dbReference>
<gene>
    <name evidence="6" type="ORF">WHR41_03457</name>
</gene>
<dbReference type="GO" id="GO:0007021">
    <property type="term" value="P:tubulin complex assembly"/>
    <property type="evidence" value="ECO:0007669"/>
    <property type="project" value="InterPro"/>
</dbReference>
<keyword evidence="3" id="KW-0143">Chaperone</keyword>
<evidence type="ECO:0000313" key="6">
    <source>
        <dbReference type="EMBL" id="KAL1587802.1"/>
    </source>
</evidence>
<accession>A0AB34KRX1</accession>
<evidence type="ECO:0000256" key="1">
    <source>
        <dbReference type="ARBA" id="ARBA00004496"/>
    </source>
</evidence>
<dbReference type="Gene3D" id="3.10.20.90">
    <property type="entry name" value="Phosphatidylinositol 3-kinase Catalytic Subunit, Chain A, domain 1"/>
    <property type="match status" value="1"/>
</dbReference>
<dbReference type="PROSITE" id="PS00845">
    <property type="entry name" value="CAP_GLY_1"/>
    <property type="match status" value="1"/>
</dbReference>
<dbReference type="PANTHER" id="PTHR18916">
    <property type="entry name" value="DYNACTIN 1-RELATED MICROTUBULE-BINDING"/>
    <property type="match status" value="1"/>
</dbReference>
<dbReference type="PROSITE" id="PS50245">
    <property type="entry name" value="CAP_GLY_2"/>
    <property type="match status" value="1"/>
</dbReference>
<dbReference type="EMBL" id="JAAQHG020000009">
    <property type="protein sequence ID" value="KAL1587802.1"/>
    <property type="molecule type" value="Genomic_DNA"/>
</dbReference>
<evidence type="ECO:0000256" key="4">
    <source>
        <dbReference type="ARBA" id="ARBA00025779"/>
    </source>
</evidence>
<evidence type="ECO:0000256" key="2">
    <source>
        <dbReference type="ARBA" id="ARBA00022490"/>
    </source>
</evidence>
<dbReference type="Pfam" id="PF01302">
    <property type="entry name" value="CAP_GLY"/>
    <property type="match status" value="1"/>
</dbReference>
<dbReference type="Proteomes" id="UP000803884">
    <property type="component" value="Unassembled WGS sequence"/>
</dbReference>
<dbReference type="Gene3D" id="2.30.30.190">
    <property type="entry name" value="CAP Gly-rich-like domain"/>
    <property type="match status" value="1"/>
</dbReference>
<dbReference type="GeneID" id="96004901"/>
<dbReference type="InterPro" id="IPR029071">
    <property type="entry name" value="Ubiquitin-like_domsf"/>
</dbReference>
<dbReference type="GO" id="GO:0031122">
    <property type="term" value="P:cytoplasmic microtubule organization"/>
    <property type="evidence" value="ECO:0007669"/>
    <property type="project" value="TreeGrafter"/>
</dbReference>
<dbReference type="GO" id="GO:0043014">
    <property type="term" value="F:alpha-tubulin binding"/>
    <property type="evidence" value="ECO:0007669"/>
    <property type="project" value="InterPro"/>
</dbReference>